<gene>
    <name evidence="1" type="ORF">PPAR1163_LOCUS20411</name>
</gene>
<evidence type="ECO:0008006" key="2">
    <source>
        <dbReference type="Google" id="ProtNLM"/>
    </source>
</evidence>
<evidence type="ECO:0000313" key="1">
    <source>
        <dbReference type="EMBL" id="CAD9262030.1"/>
    </source>
</evidence>
<dbReference type="InterPro" id="IPR023213">
    <property type="entry name" value="CAT-like_dom_sf"/>
</dbReference>
<proteinExistence type="predicted"/>
<sequence>MAAPVAPDDVVDVALLKDEGGGLLYEEGITTITFYRGDFGSAKDALRAQLGVVVAANPWLTGRLVKSKTGVSLRHSPSPSVDSVDAIFDAEQGLGVDLDWASATYAEVCTALHTKPKAPAKRAIIGSGTSLVGKDEPVARLTLAEAAPGEFALVWSLSHAVGDGRTYYEIFSMLRPGAPVRALSSARVQSFSEAMRDMCNREALTWADKPWTAVMYMSTMAFNGPATCRAFYLDDERVAAFKTKGAADGGVPYVTTNDLLTSGFFTVTGARIGMMGLDCRGRVEGVGADLAGNYVTALVLDDTVFETPAALRRMYASTPYATTGRKLPSCCCGGEARFAMATNWSSFADPFALEGCEMRVHLPVKNPAHCVFDLMIPFAAGGGRKGVICWTLGADEAALREALPIGASVSDVLFPAAAST</sequence>
<dbReference type="AlphaFoldDB" id="A0A7S1XW13"/>
<protein>
    <recommendedName>
        <fullName evidence="2">Condensation domain-containing protein</fullName>
    </recommendedName>
</protein>
<name>A0A7S1XW13_9STRA</name>
<organism evidence="1">
    <name type="scientific">Phaeomonas parva</name>
    <dbReference type="NCBI Taxonomy" id="124430"/>
    <lineage>
        <taxon>Eukaryota</taxon>
        <taxon>Sar</taxon>
        <taxon>Stramenopiles</taxon>
        <taxon>Ochrophyta</taxon>
        <taxon>Pinguiophyceae</taxon>
        <taxon>Pinguiochrysidales</taxon>
        <taxon>Pinguiochrysidaceae</taxon>
        <taxon>Phaeomonas</taxon>
    </lineage>
</organism>
<dbReference type="EMBL" id="HBGJ01032255">
    <property type="protein sequence ID" value="CAD9262030.1"/>
    <property type="molecule type" value="Transcribed_RNA"/>
</dbReference>
<reference evidence="1" key="1">
    <citation type="submission" date="2021-01" db="EMBL/GenBank/DDBJ databases">
        <authorList>
            <person name="Corre E."/>
            <person name="Pelletier E."/>
            <person name="Niang G."/>
            <person name="Scheremetjew M."/>
            <person name="Finn R."/>
            <person name="Kale V."/>
            <person name="Holt S."/>
            <person name="Cochrane G."/>
            <person name="Meng A."/>
            <person name="Brown T."/>
            <person name="Cohen L."/>
        </authorList>
    </citation>
    <scope>NUCLEOTIDE SEQUENCE</scope>
    <source>
        <strain evidence="1">CCMP2877</strain>
    </source>
</reference>
<accession>A0A7S1XW13</accession>
<dbReference type="Gene3D" id="3.30.559.10">
    <property type="entry name" value="Chloramphenicol acetyltransferase-like domain"/>
    <property type="match status" value="1"/>
</dbReference>